<evidence type="ECO:0000256" key="3">
    <source>
        <dbReference type="ARBA" id="ARBA00004174"/>
    </source>
</evidence>
<keyword evidence="9" id="KW-0492">Microsome</keyword>
<dbReference type="OrthoDB" id="1470350at2759"/>
<dbReference type="EMBL" id="CH477923">
    <property type="protein sequence ID" value="EAT35034.2"/>
    <property type="molecule type" value="Genomic_DNA"/>
</dbReference>
<dbReference type="KEGG" id="aag:5576789"/>
<dbReference type="PROSITE" id="PS00086">
    <property type="entry name" value="CYTOCHROME_P450"/>
    <property type="match status" value="1"/>
</dbReference>
<reference evidence="16" key="1">
    <citation type="submission" date="2005-10" db="EMBL/GenBank/DDBJ databases">
        <authorList>
            <person name="Loftus B.J."/>
            <person name="Nene V.M."/>
            <person name="Hannick L.I."/>
            <person name="Bidwell S."/>
            <person name="Haas B."/>
            <person name="Amedeo P."/>
            <person name="Orvis J."/>
            <person name="Wortman J.R."/>
            <person name="White O.R."/>
            <person name="Salzberg S."/>
            <person name="Shumway M."/>
            <person name="Koo H."/>
            <person name="Zhao Y."/>
            <person name="Holmes M."/>
            <person name="Miller J."/>
            <person name="Schatz M."/>
            <person name="Pop M."/>
            <person name="Pai G."/>
            <person name="Utterback T."/>
            <person name="Rogers Y.-H."/>
            <person name="Kravitz S."/>
            <person name="Fraser C.M."/>
        </authorList>
    </citation>
    <scope>NUCLEOTIDE SEQUENCE</scope>
    <source>
        <strain evidence="16">Liverpool</strain>
    </source>
</reference>
<evidence type="ECO:0000313" key="17">
    <source>
        <dbReference type="Proteomes" id="UP000682892"/>
    </source>
</evidence>
<accession>Q16L54</accession>
<evidence type="ECO:0000256" key="12">
    <source>
        <dbReference type="ARBA" id="ARBA00023033"/>
    </source>
</evidence>
<dbReference type="InterPro" id="IPR036396">
    <property type="entry name" value="Cyt_P450_sf"/>
</dbReference>
<proteinExistence type="inferred from homology"/>
<dbReference type="GeneID" id="5576789"/>
<comment type="similarity">
    <text evidence="5 15">Belongs to the cytochrome P450 family.</text>
</comment>
<feature type="binding site" description="axial binding residue" evidence="14">
    <location>
        <position position="445"/>
    </location>
    <ligand>
        <name>heme</name>
        <dbReference type="ChEBI" id="CHEBI:30413"/>
    </ligand>
    <ligandPart>
        <name>Fe</name>
        <dbReference type="ChEBI" id="CHEBI:18248"/>
    </ligandPart>
</feature>
<dbReference type="STRING" id="7159.Q16L54"/>
<comment type="subcellular location">
    <subcellularLocation>
        <location evidence="4">Endoplasmic reticulum membrane</location>
        <topology evidence="4">Peripheral membrane protein</topology>
    </subcellularLocation>
    <subcellularLocation>
        <location evidence="3">Microsome membrane</location>
        <topology evidence="3">Peripheral membrane protein</topology>
    </subcellularLocation>
</comment>
<keyword evidence="7 14" id="KW-0479">Metal-binding</keyword>
<evidence type="ECO:0000256" key="6">
    <source>
        <dbReference type="ARBA" id="ARBA00022617"/>
    </source>
</evidence>
<evidence type="ECO:0000256" key="4">
    <source>
        <dbReference type="ARBA" id="ARBA00004406"/>
    </source>
</evidence>
<organism evidence="16 17">
    <name type="scientific">Aedes aegypti</name>
    <name type="common">Yellowfever mosquito</name>
    <name type="synonym">Culex aegypti</name>
    <dbReference type="NCBI Taxonomy" id="7159"/>
    <lineage>
        <taxon>Eukaryota</taxon>
        <taxon>Metazoa</taxon>
        <taxon>Ecdysozoa</taxon>
        <taxon>Arthropoda</taxon>
        <taxon>Hexapoda</taxon>
        <taxon>Insecta</taxon>
        <taxon>Pterygota</taxon>
        <taxon>Neoptera</taxon>
        <taxon>Endopterygota</taxon>
        <taxon>Diptera</taxon>
        <taxon>Nematocera</taxon>
        <taxon>Culicoidea</taxon>
        <taxon>Culicidae</taxon>
        <taxon>Culicinae</taxon>
        <taxon>Aedini</taxon>
        <taxon>Aedes</taxon>
        <taxon>Stegomyia</taxon>
    </lineage>
</organism>
<dbReference type="PANTHER" id="PTHR24291">
    <property type="entry name" value="CYTOCHROME P450 FAMILY 4"/>
    <property type="match status" value="1"/>
</dbReference>
<dbReference type="PRINTS" id="PR00463">
    <property type="entry name" value="EP450I"/>
</dbReference>
<keyword evidence="13" id="KW-0472">Membrane</keyword>
<dbReference type="InterPro" id="IPR050196">
    <property type="entry name" value="Cytochrome_P450_Monoox"/>
</dbReference>
<dbReference type="InterPro" id="IPR017972">
    <property type="entry name" value="Cyt_P450_CS"/>
</dbReference>
<comment type="function">
    <text evidence="2">May be involved in the metabolism of insect hormones and in the breakdown of synthetic insecticides.</text>
</comment>
<reference evidence="16" key="2">
    <citation type="journal article" date="2007" name="Science">
        <title>Genome sequence of Aedes aegypti, a major arbovirus vector.</title>
        <authorList>
            <person name="Nene V."/>
            <person name="Wortman J.R."/>
            <person name="Lawson D."/>
            <person name="Haas B."/>
            <person name="Kodira C."/>
            <person name="Tu Z.J."/>
            <person name="Loftus B."/>
            <person name="Xi Z."/>
            <person name="Megy K."/>
            <person name="Grabherr M."/>
            <person name="Ren Q."/>
            <person name="Zdobnov E.M."/>
            <person name="Lobo N.F."/>
            <person name="Campbell K.S."/>
            <person name="Brown S.E."/>
            <person name="Bonaldo M.F."/>
            <person name="Zhu J."/>
            <person name="Sinkins S.P."/>
            <person name="Hogenkamp D.G."/>
            <person name="Amedeo P."/>
            <person name="Arensburger P."/>
            <person name="Atkinson P.W."/>
            <person name="Bidwell S."/>
            <person name="Biedler J."/>
            <person name="Birney E."/>
            <person name="Bruggner R.V."/>
            <person name="Costas J."/>
            <person name="Coy M.R."/>
            <person name="Crabtree J."/>
            <person name="Crawford M."/>
            <person name="Debruyn B."/>
            <person name="Decaprio D."/>
            <person name="Eiglmeier K."/>
            <person name="Eisenstadt E."/>
            <person name="El-Dorry H."/>
            <person name="Gelbart W.M."/>
            <person name="Gomes S.L."/>
            <person name="Hammond M."/>
            <person name="Hannick L.I."/>
            <person name="Hogan J.R."/>
            <person name="Holmes M.H."/>
            <person name="Jaffe D."/>
            <person name="Johnston J.S."/>
            <person name="Kennedy R.C."/>
            <person name="Koo H."/>
            <person name="Kravitz S."/>
            <person name="Kriventseva E.V."/>
            <person name="Kulp D."/>
            <person name="Labutti K."/>
            <person name="Lee E."/>
            <person name="Li S."/>
            <person name="Lovin D.D."/>
            <person name="Mao C."/>
            <person name="Mauceli E."/>
            <person name="Menck C.F."/>
            <person name="Miller J.R."/>
            <person name="Montgomery P."/>
            <person name="Mori A."/>
            <person name="Nascimento A.L."/>
            <person name="Naveira H.F."/>
            <person name="Nusbaum C."/>
            <person name="O'leary S."/>
            <person name="Orvis J."/>
            <person name="Pertea M."/>
            <person name="Quesneville H."/>
            <person name="Reidenbach K.R."/>
            <person name="Rogers Y.H."/>
            <person name="Roth C.W."/>
            <person name="Schneider J.R."/>
            <person name="Schatz M."/>
            <person name="Shumway M."/>
            <person name="Stanke M."/>
            <person name="Stinson E.O."/>
            <person name="Tubio J.M."/>
            <person name="Vanzee J.P."/>
            <person name="Verjovski-Almeida S."/>
            <person name="Werner D."/>
            <person name="White O."/>
            <person name="Wyder S."/>
            <person name="Zeng Q."/>
            <person name="Zhao Q."/>
            <person name="Zhao Y."/>
            <person name="Hill C.A."/>
            <person name="Raikhel A.S."/>
            <person name="Soares M.B."/>
            <person name="Knudson D.L."/>
            <person name="Lee N.H."/>
            <person name="Galagan J."/>
            <person name="Salzberg S.L."/>
            <person name="Paulsen I.T."/>
            <person name="Dimopoulos G."/>
            <person name="Collins F.H."/>
            <person name="Birren B."/>
            <person name="Fraser-Liggett C.M."/>
            <person name="Severson D.W."/>
        </authorList>
    </citation>
    <scope>NUCLEOTIDE SEQUENCE [LARGE SCALE GENOMIC DNA]</scope>
    <source>
        <strain evidence="16">Liverpool</strain>
    </source>
</reference>
<dbReference type="CDD" id="cd11057">
    <property type="entry name" value="CYP313-like"/>
    <property type="match status" value="1"/>
</dbReference>
<keyword evidence="8" id="KW-0256">Endoplasmic reticulum</keyword>
<dbReference type="SUPFAM" id="SSF48264">
    <property type="entry name" value="Cytochrome P450"/>
    <property type="match status" value="1"/>
</dbReference>
<keyword evidence="11 14" id="KW-0408">Iron</keyword>
<dbReference type="PRINTS" id="PR00385">
    <property type="entry name" value="P450"/>
</dbReference>
<name>Q16L54_AEDAE</name>
<protein>
    <submittedName>
        <fullName evidence="16">AAEL012772-PA</fullName>
    </submittedName>
</protein>
<dbReference type="GO" id="GO:0020037">
    <property type="term" value="F:heme binding"/>
    <property type="evidence" value="ECO:0007669"/>
    <property type="project" value="InterPro"/>
</dbReference>
<keyword evidence="6 14" id="KW-0349">Heme</keyword>
<dbReference type="AlphaFoldDB" id="Q16L54"/>
<reference evidence="16" key="3">
    <citation type="submission" date="2012-09" db="EMBL/GenBank/DDBJ databases">
        <authorList>
            <consortium name="VectorBase"/>
        </authorList>
    </citation>
    <scope>NUCLEOTIDE SEQUENCE</scope>
    <source>
        <strain evidence="16">Liverpool</strain>
    </source>
</reference>
<dbReference type="GO" id="GO:0016705">
    <property type="term" value="F:oxidoreductase activity, acting on paired donors, with incorporation or reduction of molecular oxygen"/>
    <property type="evidence" value="ECO:0007669"/>
    <property type="project" value="InterPro"/>
</dbReference>
<gene>
    <name evidence="16" type="primary">CYP325G3</name>
    <name evidence="16" type="ORF">AaeL_AAEL012772</name>
</gene>
<dbReference type="eggNOG" id="KOG0157">
    <property type="taxonomic scope" value="Eukaryota"/>
</dbReference>
<dbReference type="HOGENOM" id="CLU_001570_5_1_1"/>
<dbReference type="InterPro" id="IPR002401">
    <property type="entry name" value="Cyt_P450_E_grp-I"/>
</dbReference>
<dbReference type="InterPro" id="IPR001128">
    <property type="entry name" value="Cyt_P450"/>
</dbReference>
<dbReference type="Pfam" id="PF00067">
    <property type="entry name" value="p450"/>
    <property type="match status" value="1"/>
</dbReference>
<dbReference type="GO" id="GO:0005506">
    <property type="term" value="F:iron ion binding"/>
    <property type="evidence" value="ECO:0007669"/>
    <property type="project" value="InterPro"/>
</dbReference>
<dbReference type="GO" id="GO:0004497">
    <property type="term" value="F:monooxygenase activity"/>
    <property type="evidence" value="ECO:0007669"/>
    <property type="project" value="UniProtKB-KW"/>
</dbReference>
<keyword evidence="10 15" id="KW-0560">Oxidoreductase</keyword>
<evidence type="ECO:0000256" key="8">
    <source>
        <dbReference type="ARBA" id="ARBA00022824"/>
    </source>
</evidence>
<evidence type="ECO:0000256" key="5">
    <source>
        <dbReference type="ARBA" id="ARBA00010617"/>
    </source>
</evidence>
<evidence type="ECO:0000256" key="14">
    <source>
        <dbReference type="PIRSR" id="PIRSR602401-1"/>
    </source>
</evidence>
<evidence type="ECO:0000256" key="2">
    <source>
        <dbReference type="ARBA" id="ARBA00003690"/>
    </source>
</evidence>
<sequence length="500" mass="57432">MVLSVIVLLALPIIAYLVLRWKQRRFYQISAELPGPVSYPLIGSAHLFIGKTNEELFAILNGIVKTYSSPCRGWLGPKLFVFIDNPEDIQVILNSPNCLEKAEIYRFIRSLNGLFTSPVSIWKVHRKLLSPCFSPVVLSSFISKFNSKSATLVQHVGKNIGRAEYDSYGDISRCTLDMICATFLGTDMNLQSNEGTEFIKNVEDGCELINYRLHRFWLHPEWIYRLTKYYRTERKCFENVFNMLNKIWKKRQMVLSESKTASLYESMSTKKPLIFIDRIQRLAEETQVFDEIDIRDELSTIIVAGNETSALSLSNTILMLAIHQDIQEEVYNEIVNVLESGDPSVPVNNEHLSKLCYTEMVIKETMRLFPVGPMLGRKCTAPTRISKSTIPEGTNIILGVNNVHRNPAYWGPDANRFDPNHFLPDRIAERHPYAFLPFSGGPRNCIGYKYALMSMKIILCYLLRAYRFRSPLKLDQLQLTMSLTLKIANRNVMTVERRDN</sequence>
<evidence type="ECO:0000256" key="15">
    <source>
        <dbReference type="RuleBase" id="RU000461"/>
    </source>
</evidence>
<dbReference type="Proteomes" id="UP000682892">
    <property type="component" value="Unassembled WGS sequence"/>
</dbReference>
<evidence type="ECO:0000256" key="7">
    <source>
        <dbReference type="ARBA" id="ARBA00022723"/>
    </source>
</evidence>
<dbReference type="VEuPathDB" id="VectorBase:AAEL012772"/>
<keyword evidence="12 15" id="KW-0503">Monooxygenase</keyword>
<dbReference type="GO" id="GO:0005789">
    <property type="term" value="C:endoplasmic reticulum membrane"/>
    <property type="evidence" value="ECO:0007669"/>
    <property type="project" value="UniProtKB-SubCell"/>
</dbReference>
<evidence type="ECO:0000256" key="10">
    <source>
        <dbReference type="ARBA" id="ARBA00023002"/>
    </source>
</evidence>
<evidence type="ECO:0000256" key="9">
    <source>
        <dbReference type="ARBA" id="ARBA00022848"/>
    </source>
</evidence>
<evidence type="ECO:0000313" key="16">
    <source>
        <dbReference type="EMBL" id="EAT35034.2"/>
    </source>
</evidence>
<evidence type="ECO:0000256" key="1">
    <source>
        <dbReference type="ARBA" id="ARBA00001971"/>
    </source>
</evidence>
<dbReference type="PANTHER" id="PTHR24291:SF189">
    <property type="entry name" value="CYTOCHROME P450 4C3-RELATED"/>
    <property type="match status" value="1"/>
</dbReference>
<evidence type="ECO:0000256" key="13">
    <source>
        <dbReference type="ARBA" id="ARBA00023136"/>
    </source>
</evidence>
<dbReference type="PaxDb" id="7159-AAEL012772-PA"/>
<comment type="cofactor">
    <cofactor evidence="1 14">
        <name>heme</name>
        <dbReference type="ChEBI" id="CHEBI:30413"/>
    </cofactor>
</comment>
<dbReference type="PhylomeDB" id="Q16L54"/>
<dbReference type="Gene3D" id="1.10.630.10">
    <property type="entry name" value="Cytochrome P450"/>
    <property type="match status" value="1"/>
</dbReference>
<evidence type="ECO:0000256" key="11">
    <source>
        <dbReference type="ARBA" id="ARBA00023004"/>
    </source>
</evidence>